<dbReference type="GeneID" id="111085205"/>
<dbReference type="RefSeq" id="XP_022238424.1">
    <property type="nucleotide sequence ID" value="XM_022382716.1"/>
</dbReference>
<evidence type="ECO:0000313" key="2">
    <source>
        <dbReference type="Proteomes" id="UP000694941"/>
    </source>
</evidence>
<proteinExistence type="predicted"/>
<dbReference type="PANTHER" id="PTHR46518">
    <property type="entry name" value="COILED-COIL DOMAIN-CONTAINING PROTEIN 151"/>
    <property type="match status" value="1"/>
</dbReference>
<dbReference type="RefSeq" id="XP_022238426.1">
    <property type="nucleotide sequence ID" value="XM_022382718.1"/>
</dbReference>
<protein>
    <submittedName>
        <fullName evidence="3 4">Coiled-coil domain-containing protein 151-like isoform X1</fullName>
    </submittedName>
</protein>
<dbReference type="RefSeq" id="XP_022238425.1">
    <property type="nucleotide sequence ID" value="XM_022382717.1"/>
</dbReference>
<keyword evidence="1" id="KW-0175">Coiled coil</keyword>
<sequence>MERSSRPVATYPRLHKSQIFSKTDAFKQHIQLLEGEQRAAQEMREEEKEQNKAKITTLRQELISLQRQLHKAETSDEQVIKRSLYYHRKEAAVMKNKMGQAAAECLDQKVFELSKKLDSLRHTIWQKQQRLLQLKQEHKKLVKKCQGTTNKARSQISNSQWLEELENRYETIQLKMSEARHINQKYKAIHQALTQEQIIFKIQVDKLEEEINEQQAEIEKLQAAQEKALAIKKATQSVLSEQEEMAVEIKRHKDKILSEYRNTAQQHRSLVSRSEVSPRKQVISVLPESPSVVEQLQACKGEQEKEFIKYEKVFLKIKEVTRVADIKEIEDRFVMQQETKINLEKLKKQVEGELTQLNEVKAMTEAELEDLKGVQGSKIQSELLERIEKCKQMVKEQEEKQAQYQLKTDQLFQLLTNIKDGLKHLLEIIESRMFKHHKWTVLDPHTSVLDLLESCEQRIDDLLLELQDYDSDAYALISQVKQDEFQQKLENTSIPTTTLYLPRKPSIDSFSSSEEDQHNKRELMKKQAQYFANAKMKNQRGRRRILRL</sequence>
<feature type="coiled-coil region" evidence="1">
    <location>
        <begin position="26"/>
        <end position="75"/>
    </location>
</feature>
<feature type="coiled-coil region" evidence="1">
    <location>
        <begin position="117"/>
        <end position="231"/>
    </location>
</feature>
<organism evidence="2 3">
    <name type="scientific">Limulus polyphemus</name>
    <name type="common">Atlantic horseshoe crab</name>
    <dbReference type="NCBI Taxonomy" id="6850"/>
    <lineage>
        <taxon>Eukaryota</taxon>
        <taxon>Metazoa</taxon>
        <taxon>Ecdysozoa</taxon>
        <taxon>Arthropoda</taxon>
        <taxon>Chelicerata</taxon>
        <taxon>Merostomata</taxon>
        <taxon>Xiphosura</taxon>
        <taxon>Limulidae</taxon>
        <taxon>Limulus</taxon>
    </lineage>
</organism>
<evidence type="ECO:0000313" key="5">
    <source>
        <dbReference type="RefSeq" id="XP_022238426.1"/>
    </source>
</evidence>
<evidence type="ECO:0000313" key="4">
    <source>
        <dbReference type="RefSeq" id="XP_022238425.1"/>
    </source>
</evidence>
<evidence type="ECO:0000256" key="1">
    <source>
        <dbReference type="SAM" id="Coils"/>
    </source>
</evidence>
<dbReference type="PANTHER" id="PTHR46518:SF1">
    <property type="entry name" value="OUTER DYNEIN ARM-DOCKING COMPLEX SUBUNIT 3"/>
    <property type="match status" value="1"/>
</dbReference>
<evidence type="ECO:0000313" key="3">
    <source>
        <dbReference type="RefSeq" id="XP_022238424.1"/>
    </source>
</evidence>
<gene>
    <name evidence="3 4 5" type="primary">LOC111085205</name>
</gene>
<dbReference type="InterPro" id="IPR033192">
    <property type="entry name" value="ODAD3"/>
</dbReference>
<accession>A0ABM1S469</accession>
<feature type="coiled-coil region" evidence="1">
    <location>
        <begin position="340"/>
        <end position="407"/>
    </location>
</feature>
<name>A0ABM1S469_LIMPO</name>
<keyword evidence="2" id="KW-1185">Reference proteome</keyword>
<dbReference type="Proteomes" id="UP000694941">
    <property type="component" value="Unplaced"/>
</dbReference>
<reference evidence="3 4" key="1">
    <citation type="submission" date="2025-05" db="UniProtKB">
        <authorList>
            <consortium name="RefSeq"/>
        </authorList>
    </citation>
    <scope>IDENTIFICATION</scope>
    <source>
        <tissue evidence="3 4">Muscle</tissue>
    </source>
</reference>